<dbReference type="SUPFAM" id="SSF52172">
    <property type="entry name" value="CheY-like"/>
    <property type="match status" value="1"/>
</dbReference>
<proteinExistence type="predicted"/>
<dbReference type="PANTHER" id="PTHR45228:SF8">
    <property type="entry name" value="TWO-COMPONENT RESPONSE REGULATOR-RELATED"/>
    <property type="match status" value="1"/>
</dbReference>
<dbReference type="Pfam" id="PF00072">
    <property type="entry name" value="Response_reg"/>
    <property type="match status" value="1"/>
</dbReference>
<dbReference type="Pfam" id="PF13487">
    <property type="entry name" value="HD_5"/>
    <property type="match status" value="1"/>
</dbReference>
<keyword evidence="4" id="KW-1185">Reference proteome</keyword>
<dbReference type="Gene3D" id="1.10.3210.10">
    <property type="entry name" value="Hypothetical protein af1432"/>
    <property type="match status" value="1"/>
</dbReference>
<dbReference type="Gene3D" id="3.40.50.2300">
    <property type="match status" value="1"/>
</dbReference>
<evidence type="ECO:0000259" key="2">
    <source>
        <dbReference type="PROSITE" id="PS50110"/>
    </source>
</evidence>
<dbReference type="RefSeq" id="WP_101299354.1">
    <property type="nucleotide sequence ID" value="NZ_NXGX01000001.1"/>
</dbReference>
<accession>A0A2N3LBI2</accession>
<dbReference type="GO" id="GO:0000160">
    <property type="term" value="P:phosphorelay signal transduction system"/>
    <property type="evidence" value="ECO:0007669"/>
    <property type="project" value="InterPro"/>
</dbReference>
<evidence type="ECO:0000313" key="3">
    <source>
        <dbReference type="EMBL" id="PKR60106.1"/>
    </source>
</evidence>
<dbReference type="InterPro" id="IPR052020">
    <property type="entry name" value="Cyclic_di-GMP/3'3'-cGAMP_PDE"/>
</dbReference>
<dbReference type="AlphaFoldDB" id="A0A2N3LBI2"/>
<comment type="caution">
    <text evidence="3">The sequence shown here is derived from an EMBL/GenBank/DDBJ whole genome shotgun (WGS) entry which is preliminary data.</text>
</comment>
<dbReference type="EMBL" id="NXGX01000001">
    <property type="protein sequence ID" value="PKR60106.1"/>
    <property type="molecule type" value="Genomic_DNA"/>
</dbReference>
<protein>
    <submittedName>
        <fullName evidence="3">Response regulator</fullName>
    </submittedName>
</protein>
<dbReference type="SMART" id="SM00448">
    <property type="entry name" value="REC"/>
    <property type="match status" value="1"/>
</dbReference>
<dbReference type="InterPro" id="IPR001789">
    <property type="entry name" value="Sig_transdc_resp-reg_receiver"/>
</dbReference>
<feature type="domain" description="Response regulatory" evidence="2">
    <location>
        <begin position="5"/>
        <end position="120"/>
    </location>
</feature>
<evidence type="ECO:0000313" key="4">
    <source>
        <dbReference type="Proteomes" id="UP000233332"/>
    </source>
</evidence>
<evidence type="ECO:0000256" key="1">
    <source>
        <dbReference type="PROSITE-ProRule" id="PRU00169"/>
    </source>
</evidence>
<keyword evidence="1" id="KW-0597">Phosphoprotein</keyword>
<dbReference type="InterPro" id="IPR011006">
    <property type="entry name" value="CheY-like_superfamily"/>
</dbReference>
<dbReference type="CDD" id="cd17569">
    <property type="entry name" value="REC_HupR-like"/>
    <property type="match status" value="1"/>
</dbReference>
<reference evidence="3 4" key="1">
    <citation type="submission" date="2017-09" db="EMBL/GenBank/DDBJ databases">
        <title>Biodiversity and function of Thalassospira species in the particle-attached aromatic-hydrocarbon-degrading consortia from the surface seawater of the China South Sea.</title>
        <authorList>
            <person name="Dong C."/>
            <person name="Lai Q."/>
            <person name="Shao Z."/>
        </authorList>
    </citation>
    <scope>NUCLEOTIDE SEQUENCE [LARGE SCALE GENOMIC DNA]</scope>
    <source>
        <strain evidence="3 4">139Z-12</strain>
    </source>
</reference>
<sequence>MAEYHILFVDDDSNLLMALRRQLRGKFEILTAAGGTSALKMFEEHDTIAVCVADMQMPNMNGLEFLEKIKKISPDTVRIMLTGNADQATAVDAINKGHIFRFFSKPYETADLERALSDGLRQHQLITAEKTLIQETLAGSVKLLTDVMAQLNPTVFGRSMKMKGWCDIIAKELEYPRPWELGIAALLCPIGIVALPPDILARLALGKPLQPLEKDLLRRTPEVGHKLISNIPRLEAVADMVLLQNRNFDGSGFPESGPSGENIPLGARILRIARDLADVGDGPEPTDIDFEVIGGKPHRYDPVLFSKIRTLLAVIDGEQEFPPEGLEMRVRIDNLREGDLLMTDLETMEDHVVLTHGNFISQVQLARIRVFQKAHDFREPVEVKRGVKRKRT</sequence>
<name>A0A2N3LBI2_9PROT</name>
<dbReference type="PROSITE" id="PS50110">
    <property type="entry name" value="RESPONSE_REGULATORY"/>
    <property type="match status" value="1"/>
</dbReference>
<dbReference type="PANTHER" id="PTHR45228">
    <property type="entry name" value="CYCLIC DI-GMP PHOSPHODIESTERASE TM_0186-RELATED"/>
    <property type="match status" value="1"/>
</dbReference>
<organism evidence="3 4">
    <name type="scientific">Thalassospira lohafexi</name>
    <dbReference type="NCBI Taxonomy" id="744227"/>
    <lineage>
        <taxon>Bacteria</taxon>
        <taxon>Pseudomonadati</taxon>
        <taxon>Pseudomonadota</taxon>
        <taxon>Alphaproteobacteria</taxon>
        <taxon>Rhodospirillales</taxon>
        <taxon>Thalassospiraceae</taxon>
        <taxon>Thalassospira</taxon>
    </lineage>
</organism>
<gene>
    <name evidence="3" type="ORF">COO92_01665</name>
</gene>
<feature type="modified residue" description="4-aspartylphosphate" evidence="1">
    <location>
        <position position="54"/>
    </location>
</feature>
<dbReference type="Proteomes" id="UP000233332">
    <property type="component" value="Unassembled WGS sequence"/>
</dbReference>